<accession>A0ABV5SUW3</accession>
<reference evidence="4 5" key="1">
    <citation type="submission" date="2024-09" db="EMBL/GenBank/DDBJ databases">
        <authorList>
            <person name="Sun Q."/>
            <person name="Mori K."/>
        </authorList>
    </citation>
    <scope>NUCLEOTIDE SEQUENCE [LARGE SCALE GENOMIC DNA]</scope>
    <source>
        <strain evidence="4 5">JCM 14321</strain>
    </source>
</reference>
<evidence type="ECO:0000256" key="1">
    <source>
        <dbReference type="ARBA" id="ARBA00022801"/>
    </source>
</evidence>
<dbReference type="RefSeq" id="WP_157424269.1">
    <property type="nucleotide sequence ID" value="NZ_BAAANI010000005.1"/>
</dbReference>
<evidence type="ECO:0000259" key="3">
    <source>
        <dbReference type="PROSITE" id="PS51462"/>
    </source>
</evidence>
<dbReference type="EMBL" id="JBHMBL010000004">
    <property type="protein sequence ID" value="MFB9644145.1"/>
    <property type="molecule type" value="Genomic_DNA"/>
</dbReference>
<keyword evidence="5" id="KW-1185">Reference proteome</keyword>
<evidence type="ECO:0000313" key="5">
    <source>
        <dbReference type="Proteomes" id="UP001589667"/>
    </source>
</evidence>
<dbReference type="Proteomes" id="UP001589667">
    <property type="component" value="Unassembled WGS sequence"/>
</dbReference>
<comment type="caution">
    <text evidence="4">The sequence shown here is derived from an EMBL/GenBank/DDBJ whole genome shotgun (WGS) entry which is preliminary data.</text>
</comment>
<dbReference type="Gene3D" id="3.90.79.10">
    <property type="entry name" value="Nucleoside Triphosphate Pyrophosphohydrolase"/>
    <property type="match status" value="1"/>
</dbReference>
<dbReference type="InterPro" id="IPR000086">
    <property type="entry name" value="NUDIX_hydrolase_dom"/>
</dbReference>
<keyword evidence="1" id="KW-0378">Hydrolase</keyword>
<dbReference type="Pfam" id="PF00293">
    <property type="entry name" value="NUDIX"/>
    <property type="match status" value="1"/>
</dbReference>
<dbReference type="PROSITE" id="PS51462">
    <property type="entry name" value="NUDIX"/>
    <property type="match status" value="1"/>
</dbReference>
<organism evidence="4 5">
    <name type="scientific">Agromyces lapidis</name>
    <dbReference type="NCBI Taxonomy" id="279574"/>
    <lineage>
        <taxon>Bacteria</taxon>
        <taxon>Bacillati</taxon>
        <taxon>Actinomycetota</taxon>
        <taxon>Actinomycetes</taxon>
        <taxon>Micrococcales</taxon>
        <taxon>Microbacteriaceae</taxon>
        <taxon>Agromyces</taxon>
    </lineage>
</organism>
<evidence type="ECO:0000313" key="4">
    <source>
        <dbReference type="EMBL" id="MFB9644145.1"/>
    </source>
</evidence>
<gene>
    <name evidence="4" type="ORF">ACFFQV_17785</name>
</gene>
<sequence length="224" mass="24521">MAEAADAVVGDQGDLLADDRVALPIVTSERVFEGRVWNIRRESFELAGDEIVREFMDHTGAVGVLALDEHDRALLIKQYRHPIRMRDWEIPAGLLDVEGEDPLAGAQRELAEEADLEASEWAVLADFATSPGGSDEMIRVYLARGLRAAPEVHAREAEEAEIEVRWVPLDDCVDAVLARRIHNGPLSIAVLAAHAARARGWQGLGEADAPWPNRTPPVRGATDS</sequence>
<dbReference type="SUPFAM" id="SSF55811">
    <property type="entry name" value="Nudix"/>
    <property type="match status" value="1"/>
</dbReference>
<dbReference type="InterPro" id="IPR015797">
    <property type="entry name" value="NUDIX_hydrolase-like_dom_sf"/>
</dbReference>
<feature type="region of interest" description="Disordered" evidence="2">
    <location>
        <begin position="204"/>
        <end position="224"/>
    </location>
</feature>
<proteinExistence type="predicted"/>
<dbReference type="PANTHER" id="PTHR11839">
    <property type="entry name" value="UDP/ADP-SUGAR PYROPHOSPHATASE"/>
    <property type="match status" value="1"/>
</dbReference>
<name>A0ABV5SUW3_9MICO</name>
<evidence type="ECO:0000256" key="2">
    <source>
        <dbReference type="SAM" id="MobiDB-lite"/>
    </source>
</evidence>
<protein>
    <submittedName>
        <fullName evidence="4">NUDIX domain-containing protein</fullName>
    </submittedName>
</protein>
<dbReference type="PANTHER" id="PTHR11839:SF31">
    <property type="entry name" value="ADP-RIBOSE PYROPHOSPHATASE"/>
    <property type="match status" value="1"/>
</dbReference>
<feature type="domain" description="Nudix hydrolase" evidence="3">
    <location>
        <begin position="57"/>
        <end position="194"/>
    </location>
</feature>